<dbReference type="InterPro" id="IPR027417">
    <property type="entry name" value="P-loop_NTPase"/>
</dbReference>
<sequence length="582" mass="66575">MYISEVKIKNYRCFEQFSTILNQFTLIIGENNSGKTNFIKALSLPLTMGSLDFSQKRLSIADFNSSCVEAFLKTAFHHYRLDEEEQLKDENLSVLIDKIPIIEVEVSFSGHKDNYELSLIHSFLAENEKKPTFSIKYKYAPKIFDFLGKTKELVLSIEDIDRLKWQLLPIDNYEYDIVTVSNEKSISFDKLKNLVVNVIGAERDDFSDSPAMRSNNILTKLLVSELTVNEKEVINLAYNEFFGKVEGAGTFQRLLNSDSTFDNIREHLKEVGCIPNLPNLKNIISNITLSYGNEFLYQKGLGERNLVFIFLFFAYFKKSKSEFNLCCVEEPEAHLGVNKLRVTIDFLEKSILEPNSLLQTIVTTHNPAIINKLKISNVIAFSGNKAISLSSFGEELNDYLRKRPNFDILRLIYADKLILVEGPSEEMLIRTHTYLNQENLYDVEVISVGQKGYKSFLDIWLLVNGNNHNKKIAVIRDFDDQENAQIEHEKYRDKHPHITVATTVCYTLEDDLIHKGNNISSIAKYFEIELNADEIDGVIISDFLKADKTGGMLTLCDAMLCIENPLVIELPDHITTVLEAMR</sequence>
<name>A0A1C4G0L8_9ENTR</name>
<evidence type="ECO:0000259" key="2">
    <source>
        <dbReference type="Pfam" id="PF20469"/>
    </source>
</evidence>
<dbReference type="InterPro" id="IPR034139">
    <property type="entry name" value="TOPRIM_OLD"/>
</dbReference>
<evidence type="ECO:0000313" key="4">
    <source>
        <dbReference type="Proteomes" id="UP000198515"/>
    </source>
</evidence>
<keyword evidence="3" id="KW-0255">Endonuclease</keyword>
<dbReference type="Pfam" id="PF13175">
    <property type="entry name" value="AAA_15"/>
    <property type="match status" value="1"/>
</dbReference>
<protein>
    <submittedName>
        <fullName evidence="3">Predicted ATP-dependent endonuclease of the OLD family, contains P-loop ATPase and TOPRIM domains</fullName>
    </submittedName>
</protein>
<proteinExistence type="predicted"/>
<keyword evidence="3" id="KW-0378">Hydrolase</keyword>
<dbReference type="Pfam" id="PF20469">
    <property type="entry name" value="OLD-like_TOPRIM"/>
    <property type="match status" value="1"/>
</dbReference>
<dbReference type="OrthoDB" id="3322489at2"/>
<evidence type="ECO:0000259" key="1">
    <source>
        <dbReference type="Pfam" id="PF13175"/>
    </source>
</evidence>
<reference evidence="4" key="1">
    <citation type="submission" date="2016-08" db="EMBL/GenBank/DDBJ databases">
        <authorList>
            <person name="Varghese N."/>
            <person name="Submissions Spin"/>
        </authorList>
    </citation>
    <scope>NUCLEOTIDE SEQUENCE [LARGE SCALE GENOMIC DNA]</scope>
    <source>
        <strain evidence="4">REICA_142</strain>
    </source>
</reference>
<accession>A0A1C4G0L8</accession>
<dbReference type="SUPFAM" id="SSF52540">
    <property type="entry name" value="P-loop containing nucleoside triphosphate hydrolases"/>
    <property type="match status" value="1"/>
</dbReference>
<feature type="domain" description="OLD protein-like TOPRIM" evidence="2">
    <location>
        <begin position="413"/>
        <end position="479"/>
    </location>
</feature>
<keyword evidence="3" id="KW-0540">Nuclease</keyword>
<dbReference type="PANTHER" id="PTHR43581">
    <property type="entry name" value="ATP/GTP PHOSPHATASE"/>
    <property type="match status" value="1"/>
</dbReference>
<dbReference type="InterPro" id="IPR041685">
    <property type="entry name" value="AAA_GajA/Old/RecF-like"/>
</dbReference>
<dbReference type="Gene3D" id="3.40.50.300">
    <property type="entry name" value="P-loop containing nucleotide triphosphate hydrolases"/>
    <property type="match status" value="1"/>
</dbReference>
<keyword evidence="4" id="KW-1185">Reference proteome</keyword>
<gene>
    <name evidence="3" type="ORF">GA0061070_104818</name>
</gene>
<dbReference type="EMBL" id="FMBC01000048">
    <property type="protein sequence ID" value="SCC61686.1"/>
    <property type="molecule type" value="Genomic_DNA"/>
</dbReference>
<dbReference type="GO" id="GO:0004519">
    <property type="term" value="F:endonuclease activity"/>
    <property type="evidence" value="ECO:0007669"/>
    <property type="project" value="UniProtKB-KW"/>
</dbReference>
<dbReference type="RefSeq" id="WP_090137596.1">
    <property type="nucleotide sequence ID" value="NZ_FMBC01000048.1"/>
</dbReference>
<dbReference type="AlphaFoldDB" id="A0A1C4G0L8"/>
<dbReference type="PANTHER" id="PTHR43581:SF4">
    <property type="entry name" value="ATP_GTP PHOSPHATASE"/>
    <property type="match status" value="1"/>
</dbReference>
<dbReference type="Proteomes" id="UP000198515">
    <property type="component" value="Unassembled WGS sequence"/>
</dbReference>
<organism evidence="3 4">
    <name type="scientific">Kosakonia oryziphila</name>
    <dbReference type="NCBI Taxonomy" id="1005667"/>
    <lineage>
        <taxon>Bacteria</taxon>
        <taxon>Pseudomonadati</taxon>
        <taxon>Pseudomonadota</taxon>
        <taxon>Gammaproteobacteria</taxon>
        <taxon>Enterobacterales</taxon>
        <taxon>Enterobacteriaceae</taxon>
        <taxon>Kosakonia</taxon>
    </lineage>
</organism>
<feature type="domain" description="Endonuclease GajA/Old nuclease/RecF-like AAA" evidence="1">
    <location>
        <begin position="1"/>
        <end position="370"/>
    </location>
</feature>
<dbReference type="InterPro" id="IPR051396">
    <property type="entry name" value="Bact_Antivir_Def_Nuclease"/>
</dbReference>
<evidence type="ECO:0000313" key="3">
    <source>
        <dbReference type="EMBL" id="SCC61686.1"/>
    </source>
</evidence>